<accession>A0A6V7P2Q5</accession>
<sequence length="119" mass="13014">MSHGPTGESGPPTKCPPLLYIPNEASTPFAPRGYKGAHRGVQLCGYSCHSRALSANNFCHPNASTIAQRRAPPWSPQAFKSFVGTNWPQLLSALLTLPRTLVMPLDCFAFRLLVDAWHL</sequence>
<organism evidence="1">
    <name type="scientific">Ananas comosus var. bracteatus</name>
    <name type="common">red pineapple</name>
    <dbReference type="NCBI Taxonomy" id="296719"/>
    <lineage>
        <taxon>Eukaryota</taxon>
        <taxon>Viridiplantae</taxon>
        <taxon>Streptophyta</taxon>
        <taxon>Embryophyta</taxon>
        <taxon>Tracheophyta</taxon>
        <taxon>Spermatophyta</taxon>
        <taxon>Magnoliopsida</taxon>
        <taxon>Liliopsida</taxon>
        <taxon>Poales</taxon>
        <taxon>Bromeliaceae</taxon>
        <taxon>Bromelioideae</taxon>
        <taxon>Ananas</taxon>
    </lineage>
</organism>
<proteinExistence type="predicted"/>
<gene>
    <name evidence="1" type="ORF">CB5_LOCUS8219</name>
</gene>
<reference evidence="1" key="1">
    <citation type="submission" date="2020-07" db="EMBL/GenBank/DDBJ databases">
        <authorList>
            <person name="Lin J."/>
        </authorList>
    </citation>
    <scope>NUCLEOTIDE SEQUENCE</scope>
</reference>
<name>A0A6V7P2Q5_ANACO</name>
<dbReference type="AlphaFoldDB" id="A0A6V7P2Q5"/>
<evidence type="ECO:0000313" key="1">
    <source>
        <dbReference type="EMBL" id="CAD1825008.1"/>
    </source>
</evidence>
<protein>
    <submittedName>
        <fullName evidence="1">Uncharacterized protein</fullName>
    </submittedName>
</protein>
<dbReference type="EMBL" id="LR862144">
    <property type="protein sequence ID" value="CAD1825008.1"/>
    <property type="molecule type" value="Genomic_DNA"/>
</dbReference>